<organism evidence="2 3">
    <name type="scientific">Adineta ricciae</name>
    <name type="common">Rotifer</name>
    <dbReference type="NCBI Taxonomy" id="249248"/>
    <lineage>
        <taxon>Eukaryota</taxon>
        <taxon>Metazoa</taxon>
        <taxon>Spiralia</taxon>
        <taxon>Gnathifera</taxon>
        <taxon>Rotifera</taxon>
        <taxon>Eurotatoria</taxon>
        <taxon>Bdelloidea</taxon>
        <taxon>Adinetida</taxon>
        <taxon>Adinetidae</taxon>
        <taxon>Adineta</taxon>
    </lineage>
</organism>
<dbReference type="AlphaFoldDB" id="A0A815UWD1"/>
<proteinExistence type="predicted"/>
<dbReference type="Proteomes" id="UP000663852">
    <property type="component" value="Unassembled WGS sequence"/>
</dbReference>
<comment type="caution">
    <text evidence="2">The sequence shown here is derived from an EMBL/GenBank/DDBJ whole genome shotgun (WGS) entry which is preliminary data.</text>
</comment>
<reference evidence="2" key="1">
    <citation type="submission" date="2021-02" db="EMBL/GenBank/DDBJ databases">
        <authorList>
            <person name="Nowell W R."/>
        </authorList>
    </citation>
    <scope>NUCLEOTIDE SEQUENCE</scope>
</reference>
<dbReference type="OrthoDB" id="10063925at2759"/>
<evidence type="ECO:0000256" key="1">
    <source>
        <dbReference type="SAM" id="Coils"/>
    </source>
</evidence>
<evidence type="ECO:0000313" key="2">
    <source>
        <dbReference type="EMBL" id="CAF1522946.1"/>
    </source>
</evidence>
<feature type="coiled-coil region" evidence="1">
    <location>
        <begin position="180"/>
        <end position="210"/>
    </location>
</feature>
<evidence type="ECO:0000313" key="3">
    <source>
        <dbReference type="Proteomes" id="UP000663852"/>
    </source>
</evidence>
<gene>
    <name evidence="2" type="ORF">EDS130_LOCUS44003</name>
</gene>
<keyword evidence="1" id="KW-0175">Coiled coil</keyword>
<name>A0A815UWD1_ADIRI</name>
<sequence>MENNSTTPLTFNNDDLLVVCLSDNSQNQVNDPFINIYDDLNNLTNYFKLFHDKNEYINYITSIKSKVHIFLIILSPDLFVHPDILGFPQIRFIYVLYINETDHNHDHIHKYIKERNIYDDKNLLIRKVKYDMKQVLEDLSTHLTFYNIKERSLKDLSKENQYFMYMHLFYEILLRDSKPNEAKEELIQECQQSYNDNKNQLEKIEEFRQEGISKEAIKWYTRDCFLYRLLNQALRCQDFEMIYKGRGRIRRQICPFLISENLYI</sequence>
<accession>A0A815UWD1</accession>
<protein>
    <submittedName>
        <fullName evidence="2">Uncharacterized protein</fullName>
    </submittedName>
</protein>
<dbReference type="EMBL" id="CAJNOJ010000790">
    <property type="protein sequence ID" value="CAF1522946.1"/>
    <property type="molecule type" value="Genomic_DNA"/>
</dbReference>